<comment type="function">
    <text evidence="10 11">Involved in cell wall formation. Catalyzes the final step in the synthesis of UDP-N-acetylmuramoyl-pentapeptide, the precursor of murein.</text>
</comment>
<dbReference type="AlphaFoldDB" id="A0A9D2SIG7"/>
<dbReference type="SUPFAM" id="SSF53244">
    <property type="entry name" value="MurD-like peptide ligases, peptide-binding domain"/>
    <property type="match status" value="1"/>
</dbReference>
<feature type="domain" description="Mur ligase C-terminal" evidence="13">
    <location>
        <begin position="360"/>
        <end position="482"/>
    </location>
</feature>
<evidence type="ECO:0000256" key="4">
    <source>
        <dbReference type="ARBA" id="ARBA00022741"/>
    </source>
</evidence>
<keyword evidence="7 10" id="KW-0573">Peptidoglycan synthesis</keyword>
<feature type="domain" description="Mur ligase N-terminal catalytic" evidence="12">
    <location>
        <begin position="27"/>
        <end position="74"/>
    </location>
</feature>
<dbReference type="SUPFAM" id="SSF63418">
    <property type="entry name" value="MurE/MurF N-terminal domain"/>
    <property type="match status" value="1"/>
</dbReference>
<dbReference type="HAMAP" id="MF_02019">
    <property type="entry name" value="MurF"/>
    <property type="match status" value="1"/>
</dbReference>
<dbReference type="GO" id="GO:0047480">
    <property type="term" value="F:UDP-N-acetylmuramoyl-tripeptide-D-alanyl-D-alanine ligase activity"/>
    <property type="evidence" value="ECO:0007669"/>
    <property type="project" value="UniProtKB-UniRule"/>
</dbReference>
<evidence type="ECO:0000256" key="6">
    <source>
        <dbReference type="ARBA" id="ARBA00022960"/>
    </source>
</evidence>
<dbReference type="InterPro" id="IPR005863">
    <property type="entry name" value="UDP-N-AcMur_synth"/>
</dbReference>
<evidence type="ECO:0000259" key="13">
    <source>
        <dbReference type="Pfam" id="PF02875"/>
    </source>
</evidence>
<dbReference type="InterPro" id="IPR051046">
    <property type="entry name" value="MurCDEF_CellWall_CoF430Synth"/>
</dbReference>
<dbReference type="GO" id="GO:0008360">
    <property type="term" value="P:regulation of cell shape"/>
    <property type="evidence" value="ECO:0007669"/>
    <property type="project" value="UniProtKB-KW"/>
</dbReference>
<dbReference type="GO" id="GO:0051301">
    <property type="term" value="P:cell division"/>
    <property type="evidence" value="ECO:0007669"/>
    <property type="project" value="UniProtKB-KW"/>
</dbReference>
<proteinExistence type="inferred from homology"/>
<dbReference type="Proteomes" id="UP000823910">
    <property type="component" value="Unassembled WGS sequence"/>
</dbReference>
<dbReference type="PANTHER" id="PTHR43024:SF1">
    <property type="entry name" value="UDP-N-ACETYLMURAMOYL-TRIPEPTIDE--D-ALANYL-D-ALANINE LIGASE"/>
    <property type="match status" value="1"/>
</dbReference>
<dbReference type="InterPro" id="IPR013221">
    <property type="entry name" value="Mur_ligase_cen"/>
</dbReference>
<dbReference type="InterPro" id="IPR004101">
    <property type="entry name" value="Mur_ligase_C"/>
</dbReference>
<sequence length="510" mass="54024">MLRLTAQETARAVGGRLIAGEGGRLLTHISLDSRTMKGNDLFVPVIGERVDAHDFICQALENGASAVFTSRHRTREDVERAVAEQTGRKAAQGESAPAGDANAAAFETGQAFSGPASQRCLSAAWIAVDDTRRALQALGSYLRDQISIPLVGVTGSVGKTTTREMAAAALSAGFRVYKTPGNSNSQVGVPITLAEIPEDARMGVIELGMSEPGEMTRIARVARVDCAIITNIGVAHIEQLGSQENILHEKLCIQDGMPEDGVLFLNGDDPLLAAVKIPGRRIVRYGMGDTCDYRCEDLRLEDGYPVFTAVCAGRRVPVHLRVMGSHMVSNALASLAVADHFGVDLKAAARRLGEFAGYKGRQQIVHAGGLTIIDDSYNASPASMKAGIEVLCSLPDCGRRIAVLADMRELGDEAAKFHREVGAFAAAHPVDCLVLFGELAEEIGAGAAAAIPCVQYCGTLDEVNAWLDAGLRAGDGVLFKGSNSMGLSGAVKHLLERLEKQRPAGEIGRK</sequence>
<evidence type="ECO:0000256" key="2">
    <source>
        <dbReference type="ARBA" id="ARBA00022598"/>
    </source>
</evidence>
<keyword evidence="5 10" id="KW-0067">ATP-binding</keyword>
<dbReference type="Pfam" id="PF01225">
    <property type="entry name" value="Mur_ligase"/>
    <property type="match status" value="1"/>
</dbReference>
<dbReference type="InterPro" id="IPR035911">
    <property type="entry name" value="MurE/MurF_N"/>
</dbReference>
<keyword evidence="9 10" id="KW-0961">Cell wall biogenesis/degradation</keyword>
<dbReference type="Gene3D" id="3.40.1390.10">
    <property type="entry name" value="MurE/MurF, N-terminal domain"/>
    <property type="match status" value="1"/>
</dbReference>
<comment type="caution">
    <text evidence="15">The sequence shown here is derived from an EMBL/GenBank/DDBJ whole genome shotgun (WGS) entry which is preliminary data.</text>
</comment>
<dbReference type="GO" id="GO:0005737">
    <property type="term" value="C:cytoplasm"/>
    <property type="evidence" value="ECO:0007669"/>
    <property type="project" value="UniProtKB-SubCell"/>
</dbReference>
<dbReference type="Pfam" id="PF08245">
    <property type="entry name" value="Mur_ligase_M"/>
    <property type="match status" value="1"/>
</dbReference>
<protein>
    <recommendedName>
        <fullName evidence="10 11">UDP-N-acetylmuramoyl-tripeptide--D-alanyl-D-alanine ligase</fullName>
        <ecNumber evidence="10 11">6.3.2.10</ecNumber>
    </recommendedName>
    <alternativeName>
        <fullName evidence="10">D-alanyl-D-alanine-adding enzyme</fullName>
    </alternativeName>
</protein>
<feature type="binding site" evidence="10">
    <location>
        <begin position="155"/>
        <end position="161"/>
    </location>
    <ligand>
        <name>ATP</name>
        <dbReference type="ChEBI" id="CHEBI:30616"/>
    </ligand>
</feature>
<keyword evidence="2 10" id="KW-0436">Ligase</keyword>
<dbReference type="InterPro" id="IPR000713">
    <property type="entry name" value="Mur_ligase_N"/>
</dbReference>
<dbReference type="InterPro" id="IPR036565">
    <property type="entry name" value="Mur-like_cat_sf"/>
</dbReference>
<keyword evidence="8 10" id="KW-0131">Cell cycle</keyword>
<gene>
    <name evidence="10" type="primary">murF</name>
    <name evidence="15" type="ORF">H9704_10730</name>
</gene>
<dbReference type="Gene3D" id="3.40.1190.10">
    <property type="entry name" value="Mur-like, catalytic domain"/>
    <property type="match status" value="1"/>
</dbReference>
<dbReference type="EC" id="6.3.2.10" evidence="10 11"/>
<reference evidence="15" key="1">
    <citation type="journal article" date="2021" name="PeerJ">
        <title>Extensive microbial diversity within the chicken gut microbiome revealed by metagenomics and culture.</title>
        <authorList>
            <person name="Gilroy R."/>
            <person name="Ravi A."/>
            <person name="Getino M."/>
            <person name="Pursley I."/>
            <person name="Horton D.L."/>
            <person name="Alikhan N.F."/>
            <person name="Baker D."/>
            <person name="Gharbi K."/>
            <person name="Hall N."/>
            <person name="Watson M."/>
            <person name="Adriaenssens E.M."/>
            <person name="Foster-Nyarko E."/>
            <person name="Jarju S."/>
            <person name="Secka A."/>
            <person name="Antonio M."/>
            <person name="Oren A."/>
            <person name="Chaudhuri R.R."/>
            <person name="La Ragione R."/>
            <person name="Hildebrand F."/>
            <person name="Pallen M.J."/>
        </authorList>
    </citation>
    <scope>NUCLEOTIDE SEQUENCE</scope>
    <source>
        <strain evidence="15">CHK180-15479</strain>
    </source>
</reference>
<dbReference type="EMBL" id="DWWT01000055">
    <property type="protein sequence ID" value="HJC06607.1"/>
    <property type="molecule type" value="Genomic_DNA"/>
</dbReference>
<organism evidence="15 16">
    <name type="scientific">Candidatus Enterocloster excrementipullorum</name>
    <dbReference type="NCBI Taxonomy" id="2838559"/>
    <lineage>
        <taxon>Bacteria</taxon>
        <taxon>Bacillati</taxon>
        <taxon>Bacillota</taxon>
        <taxon>Clostridia</taxon>
        <taxon>Lachnospirales</taxon>
        <taxon>Lachnospiraceae</taxon>
        <taxon>Enterocloster</taxon>
    </lineage>
</organism>
<comment type="subcellular location">
    <subcellularLocation>
        <location evidence="10 11">Cytoplasm</location>
    </subcellularLocation>
</comment>
<evidence type="ECO:0000256" key="8">
    <source>
        <dbReference type="ARBA" id="ARBA00023306"/>
    </source>
</evidence>
<dbReference type="PANTHER" id="PTHR43024">
    <property type="entry name" value="UDP-N-ACETYLMURAMOYL-TRIPEPTIDE--D-ALANYL-D-ALANINE LIGASE"/>
    <property type="match status" value="1"/>
</dbReference>
<dbReference type="SUPFAM" id="SSF53623">
    <property type="entry name" value="MurD-like peptide ligases, catalytic domain"/>
    <property type="match status" value="1"/>
</dbReference>
<dbReference type="NCBIfam" id="TIGR01143">
    <property type="entry name" value="murF"/>
    <property type="match status" value="1"/>
</dbReference>
<name>A0A9D2SIG7_9FIRM</name>
<accession>A0A9D2SIG7</accession>
<dbReference type="GO" id="GO:0005524">
    <property type="term" value="F:ATP binding"/>
    <property type="evidence" value="ECO:0007669"/>
    <property type="project" value="UniProtKB-UniRule"/>
</dbReference>
<evidence type="ECO:0000256" key="9">
    <source>
        <dbReference type="ARBA" id="ARBA00023316"/>
    </source>
</evidence>
<evidence type="ECO:0000256" key="7">
    <source>
        <dbReference type="ARBA" id="ARBA00022984"/>
    </source>
</evidence>
<keyword evidence="6 10" id="KW-0133">Cell shape</keyword>
<dbReference type="InterPro" id="IPR036615">
    <property type="entry name" value="Mur_ligase_C_dom_sf"/>
</dbReference>
<evidence type="ECO:0000259" key="12">
    <source>
        <dbReference type="Pfam" id="PF01225"/>
    </source>
</evidence>
<keyword evidence="4 10" id="KW-0547">Nucleotide-binding</keyword>
<keyword evidence="1 10" id="KW-0963">Cytoplasm</keyword>
<evidence type="ECO:0000256" key="10">
    <source>
        <dbReference type="HAMAP-Rule" id="MF_02019"/>
    </source>
</evidence>
<evidence type="ECO:0000256" key="5">
    <source>
        <dbReference type="ARBA" id="ARBA00022840"/>
    </source>
</evidence>
<evidence type="ECO:0000313" key="15">
    <source>
        <dbReference type="EMBL" id="HJC06607.1"/>
    </source>
</evidence>
<evidence type="ECO:0000259" key="14">
    <source>
        <dbReference type="Pfam" id="PF08245"/>
    </source>
</evidence>
<dbReference type="GO" id="GO:0071555">
    <property type="term" value="P:cell wall organization"/>
    <property type="evidence" value="ECO:0007669"/>
    <property type="project" value="UniProtKB-KW"/>
</dbReference>
<dbReference type="Pfam" id="PF02875">
    <property type="entry name" value="Mur_ligase_C"/>
    <property type="match status" value="1"/>
</dbReference>
<keyword evidence="3 10" id="KW-0132">Cell division</keyword>
<dbReference type="Gene3D" id="3.90.190.20">
    <property type="entry name" value="Mur ligase, C-terminal domain"/>
    <property type="match status" value="1"/>
</dbReference>
<evidence type="ECO:0000256" key="11">
    <source>
        <dbReference type="RuleBase" id="RU004136"/>
    </source>
</evidence>
<reference evidence="15" key="2">
    <citation type="submission" date="2021-04" db="EMBL/GenBank/DDBJ databases">
        <authorList>
            <person name="Gilroy R."/>
        </authorList>
    </citation>
    <scope>NUCLEOTIDE SEQUENCE</scope>
    <source>
        <strain evidence="15">CHK180-15479</strain>
    </source>
</reference>
<evidence type="ECO:0000256" key="1">
    <source>
        <dbReference type="ARBA" id="ARBA00022490"/>
    </source>
</evidence>
<comment type="pathway">
    <text evidence="10 11">Cell wall biogenesis; peptidoglycan biosynthesis.</text>
</comment>
<comment type="catalytic activity">
    <reaction evidence="10 11">
        <text>D-alanyl-D-alanine + UDP-N-acetyl-alpha-D-muramoyl-L-alanyl-gamma-D-glutamyl-meso-2,6-diaminopimelate + ATP = UDP-N-acetyl-alpha-D-muramoyl-L-alanyl-gamma-D-glutamyl-meso-2,6-diaminopimeloyl-D-alanyl-D-alanine + ADP + phosphate + H(+)</text>
        <dbReference type="Rhea" id="RHEA:28374"/>
        <dbReference type="ChEBI" id="CHEBI:15378"/>
        <dbReference type="ChEBI" id="CHEBI:30616"/>
        <dbReference type="ChEBI" id="CHEBI:43474"/>
        <dbReference type="ChEBI" id="CHEBI:57822"/>
        <dbReference type="ChEBI" id="CHEBI:61386"/>
        <dbReference type="ChEBI" id="CHEBI:83905"/>
        <dbReference type="ChEBI" id="CHEBI:456216"/>
        <dbReference type="EC" id="6.3.2.10"/>
    </reaction>
</comment>
<dbReference type="GO" id="GO:0009252">
    <property type="term" value="P:peptidoglycan biosynthetic process"/>
    <property type="evidence" value="ECO:0007669"/>
    <property type="project" value="UniProtKB-UniRule"/>
</dbReference>
<comment type="similarity">
    <text evidence="10">Belongs to the MurCDEF family. MurF subfamily.</text>
</comment>
<evidence type="ECO:0000256" key="3">
    <source>
        <dbReference type="ARBA" id="ARBA00022618"/>
    </source>
</evidence>
<evidence type="ECO:0000313" key="16">
    <source>
        <dbReference type="Proteomes" id="UP000823910"/>
    </source>
</evidence>
<feature type="domain" description="Mur ligase central" evidence="14">
    <location>
        <begin position="153"/>
        <end position="338"/>
    </location>
</feature>